<dbReference type="RefSeq" id="WP_091744465.1">
    <property type="nucleotide sequence ID" value="NZ_FODY01000004.1"/>
</dbReference>
<protein>
    <submittedName>
        <fullName evidence="2">FlgN protein</fullName>
    </submittedName>
</protein>
<dbReference type="GO" id="GO:0044780">
    <property type="term" value="P:bacterial-type flagellum assembly"/>
    <property type="evidence" value="ECO:0007669"/>
    <property type="project" value="InterPro"/>
</dbReference>
<dbReference type="InterPro" id="IPR007809">
    <property type="entry name" value="FlgN-like"/>
</dbReference>
<proteinExistence type="predicted"/>
<evidence type="ECO:0000313" key="2">
    <source>
        <dbReference type="EMBL" id="SEO71296.1"/>
    </source>
</evidence>
<dbReference type="OrthoDB" id="1680765at2"/>
<dbReference type="AlphaFoldDB" id="A0A1H8RYD1"/>
<dbReference type="InterPro" id="IPR036679">
    <property type="entry name" value="FlgN-like_sf"/>
</dbReference>
<name>A0A1H8RYD1_9FIRM</name>
<dbReference type="Proteomes" id="UP000198847">
    <property type="component" value="Unassembled WGS sequence"/>
</dbReference>
<dbReference type="Pfam" id="PF05130">
    <property type="entry name" value="FlgN"/>
    <property type="match status" value="1"/>
</dbReference>
<evidence type="ECO:0000313" key="3">
    <source>
        <dbReference type="Proteomes" id="UP000198847"/>
    </source>
</evidence>
<sequence>MEELCNKLTVLLTDMLQVYTNILALGRRKKDALVAGKVNDLEVITKEEEQLILQAGKLEKAREGITQDILAKSGLQTDKLTLTEIKELAGSDIAEQLSHLGDELRVTLQEIKATNELNTKLIQRAMAYVDYNINILTQHSTGPVYAAQGQAGKSVQSRMLVDQKA</sequence>
<organism evidence="2 3">
    <name type="scientific">Propionispora vibrioides</name>
    <dbReference type="NCBI Taxonomy" id="112903"/>
    <lineage>
        <taxon>Bacteria</taxon>
        <taxon>Bacillati</taxon>
        <taxon>Bacillota</taxon>
        <taxon>Negativicutes</taxon>
        <taxon>Selenomonadales</taxon>
        <taxon>Sporomusaceae</taxon>
        <taxon>Propionispora</taxon>
    </lineage>
</organism>
<keyword evidence="1" id="KW-1005">Bacterial flagellum biogenesis</keyword>
<dbReference type="Gene3D" id="1.20.58.300">
    <property type="entry name" value="FlgN-like"/>
    <property type="match status" value="1"/>
</dbReference>
<evidence type="ECO:0000256" key="1">
    <source>
        <dbReference type="ARBA" id="ARBA00022795"/>
    </source>
</evidence>
<dbReference type="SUPFAM" id="SSF140566">
    <property type="entry name" value="FlgN-like"/>
    <property type="match status" value="1"/>
</dbReference>
<keyword evidence="3" id="KW-1185">Reference proteome</keyword>
<gene>
    <name evidence="2" type="ORF">SAMN04490178_104123</name>
</gene>
<reference evidence="2 3" key="1">
    <citation type="submission" date="2016-10" db="EMBL/GenBank/DDBJ databases">
        <authorList>
            <person name="de Groot N.N."/>
        </authorList>
    </citation>
    <scope>NUCLEOTIDE SEQUENCE [LARGE SCALE GENOMIC DNA]</scope>
    <source>
        <strain evidence="2 3">DSM 13305</strain>
    </source>
</reference>
<dbReference type="STRING" id="112903.SAMN04490178_104123"/>
<accession>A0A1H8RYD1</accession>
<dbReference type="EMBL" id="FODY01000004">
    <property type="protein sequence ID" value="SEO71296.1"/>
    <property type="molecule type" value="Genomic_DNA"/>
</dbReference>